<feature type="binding site" description="in other chain" evidence="6">
    <location>
        <begin position="111"/>
        <end position="119"/>
    </location>
    <ligand>
        <name>5-phospho-alpha-D-ribose 1-diphosphate</name>
        <dbReference type="ChEBI" id="CHEBI:58017"/>
        <note>ligand shared between dimeric partners</note>
    </ligand>
</feature>
<dbReference type="Gene3D" id="3.40.50.2020">
    <property type="match status" value="1"/>
</dbReference>
<dbReference type="UniPathway" id="UPA00070">
    <property type="reaction ID" value="UER00119"/>
</dbReference>
<sequence length="170" mass="17389">MVKEVAALLKAHGAVQFGNFVLASGAKSSYYLDIKSAITDPILLREIGEAFAGRFSFDVVAGVAVGAVPLAVATSLASDKPYAIIRKEEKSHGKSGLIIGDVEGKTVLLVEDVTTSGGSALFGVRALREVGAEVVAVAVVVDRESGAAATFAGEGVALVPLTTVSEIMDL</sequence>
<dbReference type="CDD" id="cd06223">
    <property type="entry name" value="PRTases_typeI"/>
    <property type="match status" value="1"/>
</dbReference>
<name>A0A8A3S8F1_9EURY</name>
<dbReference type="EMBL" id="CP036172">
    <property type="protein sequence ID" value="QSZ68312.1"/>
    <property type="molecule type" value="Genomic_DNA"/>
</dbReference>
<dbReference type="PANTHER" id="PTHR19278:SF9">
    <property type="entry name" value="URIDINE 5'-MONOPHOSPHATE SYNTHASE"/>
    <property type="match status" value="1"/>
</dbReference>
<dbReference type="Pfam" id="PF00156">
    <property type="entry name" value="Pribosyltran"/>
    <property type="match status" value="1"/>
</dbReference>
<dbReference type="AlphaFoldDB" id="A0A8A3S8F1"/>
<dbReference type="SUPFAM" id="SSF53271">
    <property type="entry name" value="PRTase-like"/>
    <property type="match status" value="1"/>
</dbReference>
<comment type="similarity">
    <text evidence="6">Belongs to the purine/pyrimidine phosphoribosyltransferase family. PyrE subfamily.</text>
</comment>
<keyword evidence="4 6" id="KW-0808">Transferase</keyword>
<feature type="binding site" evidence="6">
    <location>
        <position position="90"/>
    </location>
    <ligand>
        <name>5-phospho-alpha-D-ribose 1-diphosphate</name>
        <dbReference type="ChEBI" id="CHEBI:58017"/>
        <note>ligand shared between dimeric partners</note>
    </ligand>
</feature>
<evidence type="ECO:0000256" key="4">
    <source>
        <dbReference type="ARBA" id="ARBA00022679"/>
    </source>
</evidence>
<dbReference type="InterPro" id="IPR029057">
    <property type="entry name" value="PRTase-like"/>
</dbReference>
<evidence type="ECO:0000256" key="5">
    <source>
        <dbReference type="ARBA" id="ARBA00022975"/>
    </source>
</evidence>
<comment type="cofactor">
    <cofactor evidence="6">
        <name>Mg(2+)</name>
        <dbReference type="ChEBI" id="CHEBI:18420"/>
    </cofactor>
</comment>
<dbReference type="Proteomes" id="UP001042704">
    <property type="component" value="Chromosome"/>
</dbReference>
<comment type="pathway">
    <text evidence="1 6">Pyrimidine metabolism; UMP biosynthesis via de novo pathway; UMP from orotate: step 1/2.</text>
</comment>
<dbReference type="InterPro" id="IPR004467">
    <property type="entry name" value="Or_phspho_trans_dom"/>
</dbReference>
<dbReference type="EC" id="2.4.2.10" evidence="2 6"/>
<keyword evidence="6" id="KW-0460">Magnesium</keyword>
<proteinExistence type="inferred from homology"/>
<evidence type="ECO:0000313" key="8">
    <source>
        <dbReference type="EMBL" id="QSZ68312.1"/>
    </source>
</evidence>
<dbReference type="GO" id="GO:0044205">
    <property type="term" value="P:'de novo' UMP biosynthetic process"/>
    <property type="evidence" value="ECO:0007669"/>
    <property type="project" value="UniProtKB-UniRule"/>
</dbReference>
<dbReference type="PANTHER" id="PTHR19278">
    <property type="entry name" value="OROTATE PHOSPHORIBOSYLTRANSFERASE"/>
    <property type="match status" value="1"/>
</dbReference>
<dbReference type="GO" id="GO:0000287">
    <property type="term" value="F:magnesium ion binding"/>
    <property type="evidence" value="ECO:0007669"/>
    <property type="project" value="UniProtKB-UniRule"/>
</dbReference>
<gene>
    <name evidence="6" type="primary">pyrE</name>
    <name evidence="8" type="ORF">RJ40_12815</name>
</gene>
<keyword evidence="3 6" id="KW-0328">Glycosyltransferase</keyword>
<comment type="subunit">
    <text evidence="6">Homodimer.</text>
</comment>
<evidence type="ECO:0000256" key="1">
    <source>
        <dbReference type="ARBA" id="ARBA00004889"/>
    </source>
</evidence>
<evidence type="ECO:0000256" key="6">
    <source>
        <dbReference type="HAMAP-Rule" id="MF_01208"/>
    </source>
</evidence>
<dbReference type="GO" id="GO:0019856">
    <property type="term" value="P:pyrimidine nucleobase biosynthetic process"/>
    <property type="evidence" value="ECO:0007669"/>
    <property type="project" value="TreeGrafter"/>
</dbReference>
<comment type="catalytic activity">
    <reaction evidence="6">
        <text>orotidine 5'-phosphate + diphosphate = orotate + 5-phospho-alpha-D-ribose 1-diphosphate</text>
        <dbReference type="Rhea" id="RHEA:10380"/>
        <dbReference type="ChEBI" id="CHEBI:30839"/>
        <dbReference type="ChEBI" id="CHEBI:33019"/>
        <dbReference type="ChEBI" id="CHEBI:57538"/>
        <dbReference type="ChEBI" id="CHEBI:58017"/>
        <dbReference type="EC" id="2.4.2.10"/>
    </reaction>
</comment>
<feature type="binding site" evidence="6">
    <location>
        <position position="92"/>
    </location>
    <ligand>
        <name>5-phospho-alpha-D-ribose 1-diphosphate</name>
        <dbReference type="ChEBI" id="CHEBI:58017"/>
        <note>ligand shared between dimeric partners</note>
    </ligand>
</feature>
<dbReference type="KEGG" id="maqe:RJ40_12815"/>
<organism evidence="8 9">
    <name type="scientific">Methanofollis aquaemaris</name>
    <dbReference type="NCBI Taxonomy" id="126734"/>
    <lineage>
        <taxon>Archaea</taxon>
        <taxon>Methanobacteriati</taxon>
        <taxon>Methanobacteriota</taxon>
        <taxon>Stenosarchaea group</taxon>
        <taxon>Methanomicrobia</taxon>
        <taxon>Methanomicrobiales</taxon>
        <taxon>Methanomicrobiaceae</taxon>
        <taxon>Methanofollis</taxon>
    </lineage>
</organism>
<feature type="domain" description="Phosphoribosyltransferase" evidence="7">
    <location>
        <begin position="41"/>
        <end position="147"/>
    </location>
</feature>
<dbReference type="InterPro" id="IPR023031">
    <property type="entry name" value="OPRT"/>
</dbReference>
<feature type="binding site" evidence="6">
    <location>
        <position position="86"/>
    </location>
    <ligand>
        <name>5-phospho-alpha-D-ribose 1-diphosphate</name>
        <dbReference type="ChEBI" id="CHEBI:58017"/>
        <note>ligand shared between dimeric partners</note>
    </ligand>
</feature>
<feature type="binding site" evidence="6">
    <location>
        <position position="115"/>
    </location>
    <ligand>
        <name>orotate</name>
        <dbReference type="ChEBI" id="CHEBI:30839"/>
    </ligand>
</feature>
<evidence type="ECO:0000256" key="3">
    <source>
        <dbReference type="ARBA" id="ARBA00022676"/>
    </source>
</evidence>
<evidence type="ECO:0000313" key="9">
    <source>
        <dbReference type="Proteomes" id="UP001042704"/>
    </source>
</evidence>
<dbReference type="HAMAP" id="MF_01208">
    <property type="entry name" value="PyrE"/>
    <property type="match status" value="1"/>
</dbReference>
<keyword evidence="5 6" id="KW-0665">Pyrimidine biosynthesis</keyword>
<feature type="binding site" evidence="6">
    <location>
        <position position="143"/>
    </location>
    <ligand>
        <name>orotate</name>
        <dbReference type="ChEBI" id="CHEBI:30839"/>
    </ligand>
</feature>
<dbReference type="GeneID" id="76425267"/>
<dbReference type="InterPro" id="IPR000836">
    <property type="entry name" value="PRTase_dom"/>
</dbReference>
<comment type="function">
    <text evidence="6">Catalyzes the transfer of a ribosyl phosphate group from 5-phosphoribose 1-diphosphate to orotate, leading to the formation of orotidine monophosphate (OMP).</text>
</comment>
<feature type="binding site" description="in other chain" evidence="6">
    <location>
        <position position="87"/>
    </location>
    <ligand>
        <name>5-phospho-alpha-D-ribose 1-diphosphate</name>
        <dbReference type="ChEBI" id="CHEBI:58017"/>
        <note>ligand shared between dimeric partners</note>
    </ligand>
</feature>
<dbReference type="GO" id="GO:0004588">
    <property type="term" value="F:orotate phosphoribosyltransferase activity"/>
    <property type="evidence" value="ECO:0007669"/>
    <property type="project" value="UniProtKB-UniRule"/>
</dbReference>
<evidence type="ECO:0000256" key="2">
    <source>
        <dbReference type="ARBA" id="ARBA00011971"/>
    </source>
</evidence>
<protein>
    <recommendedName>
        <fullName evidence="2 6">Orotate phosphoribosyltransferase</fullName>
        <shortName evidence="6">OPRT</shortName>
        <shortName evidence="6">OPRTase</shortName>
        <ecNumber evidence="2 6">2.4.2.10</ecNumber>
    </recommendedName>
</protein>
<dbReference type="RefSeq" id="WP_265581271.1">
    <property type="nucleotide sequence ID" value="NZ_CP036172.1"/>
</dbReference>
<accession>A0A8A3S8F1</accession>
<reference evidence="8" key="1">
    <citation type="journal article" date="2001" name="Int. J. Syst. Evol. Microbiol.">
        <title>Methanofollis aquaemaris sp. nov., a methanogen isolated from an aquaculture fish pond.</title>
        <authorList>
            <person name="Lai M.C."/>
            <person name="Chen S.C."/>
        </authorList>
    </citation>
    <scope>NUCLEOTIDE SEQUENCE</scope>
    <source>
        <strain evidence="8">N2F9704</strain>
    </source>
</reference>
<keyword evidence="9" id="KW-1185">Reference proteome</keyword>
<evidence type="ECO:0000259" key="7">
    <source>
        <dbReference type="Pfam" id="PF00156"/>
    </source>
</evidence>
<dbReference type="NCBIfam" id="TIGR00336">
    <property type="entry name" value="pyrE"/>
    <property type="match status" value="1"/>
</dbReference>
<reference evidence="8" key="2">
    <citation type="submission" date="2019-02" db="EMBL/GenBank/DDBJ databases">
        <authorList>
            <person name="Chen S.-C."/>
            <person name="Chien H.-H."/>
            <person name="Lai M.-C."/>
        </authorList>
    </citation>
    <scope>NUCLEOTIDE SEQUENCE</scope>
    <source>
        <strain evidence="8">N2F9704</strain>
    </source>
</reference>